<dbReference type="Pfam" id="PF07980">
    <property type="entry name" value="SusD_RagB"/>
    <property type="match status" value="1"/>
</dbReference>
<evidence type="ECO:0000256" key="6">
    <source>
        <dbReference type="SAM" id="SignalP"/>
    </source>
</evidence>
<dbReference type="AlphaFoldDB" id="A0A2V4C322"/>
<keyword evidence="10" id="KW-1185">Reference proteome</keyword>
<proteinExistence type="inferred from homology"/>
<feature type="signal peptide" evidence="6">
    <location>
        <begin position="1"/>
        <end position="22"/>
    </location>
</feature>
<dbReference type="InterPro" id="IPR012944">
    <property type="entry name" value="SusD_RagB_dom"/>
</dbReference>
<evidence type="ECO:0000259" key="8">
    <source>
        <dbReference type="Pfam" id="PF14322"/>
    </source>
</evidence>
<dbReference type="Pfam" id="PF14322">
    <property type="entry name" value="SusD-like_3"/>
    <property type="match status" value="1"/>
</dbReference>
<dbReference type="GO" id="GO:0009279">
    <property type="term" value="C:cell outer membrane"/>
    <property type="evidence" value="ECO:0007669"/>
    <property type="project" value="UniProtKB-SubCell"/>
</dbReference>
<evidence type="ECO:0000259" key="7">
    <source>
        <dbReference type="Pfam" id="PF07980"/>
    </source>
</evidence>
<protein>
    <submittedName>
        <fullName evidence="9">RagB/SusD family nutrient uptake outer membrane protein</fullName>
    </submittedName>
</protein>
<comment type="similarity">
    <text evidence="2">Belongs to the SusD family.</text>
</comment>
<evidence type="ECO:0000256" key="1">
    <source>
        <dbReference type="ARBA" id="ARBA00004442"/>
    </source>
</evidence>
<dbReference type="CDD" id="cd08977">
    <property type="entry name" value="SusD"/>
    <property type="match status" value="1"/>
</dbReference>
<evidence type="ECO:0000256" key="4">
    <source>
        <dbReference type="ARBA" id="ARBA00023136"/>
    </source>
</evidence>
<evidence type="ECO:0000256" key="3">
    <source>
        <dbReference type="ARBA" id="ARBA00022729"/>
    </source>
</evidence>
<name>A0A2V4C322_9FLAO</name>
<dbReference type="InterPro" id="IPR011990">
    <property type="entry name" value="TPR-like_helical_dom_sf"/>
</dbReference>
<keyword evidence="3 6" id="KW-0732">Signal</keyword>
<sequence>MKKLIYKISLFTGLAIMLVSCADDFLDKPVYGVLAADDYFKTEEELQEGVFACYDVLQWAYTTDWNSMYVVKSFPADETHAGGGSDGDQPSYQQLDDFSYTAENKPIEHSFKTMYFGIMRANAIINIAEGDTPAKVQMIAEAKALRAFFYFELVSMWGGVPLRLALPGASEFALEKSTPEQIYAQIHKDLDEAIPNLPKKSEYPVAMRFRMSKGTAQAIKGKAYLYQKMYPEAADAFDDVITSTEYDLAPDYSKLFLKESEYGLESLFEVGYNITGYDWGNFQWGGNRSMENNINWQLMGPRGDYYTTGTSGLLPGWGFNYPTAKMAQAFDAEGDVIRKNASILSVADLRTKYGGDWIVDKDLDWTEAPPVWGMEGYFRLKYGSLKSETVASPGVAELNYGTNIRLIRYADVLLMAAEANLLAGNVSTAQGYFTKVRDRVDLPVKTVTLDAIKTERRLELAFEGFRFLDLIRWGDAATALKNQGFKKNGNFAEKHSLYPIPSAEILNNSKMTPNPGWGS</sequence>
<comment type="caution">
    <text evidence="9">The sequence shown here is derived from an EMBL/GenBank/DDBJ whole genome shotgun (WGS) entry which is preliminary data.</text>
</comment>
<evidence type="ECO:0000256" key="5">
    <source>
        <dbReference type="ARBA" id="ARBA00023237"/>
    </source>
</evidence>
<keyword evidence="5" id="KW-0998">Cell outer membrane</keyword>
<feature type="domain" description="SusD-like N-terminal" evidence="8">
    <location>
        <begin position="58"/>
        <end position="225"/>
    </location>
</feature>
<feature type="domain" description="RagB/SusD" evidence="7">
    <location>
        <begin position="395"/>
        <end position="517"/>
    </location>
</feature>
<comment type="subcellular location">
    <subcellularLocation>
        <location evidence="1">Cell outer membrane</location>
    </subcellularLocation>
</comment>
<dbReference type="Gene3D" id="1.25.40.390">
    <property type="match status" value="1"/>
</dbReference>
<dbReference type="RefSeq" id="WP_110346865.1">
    <property type="nucleotide sequence ID" value="NZ_QJHL01000002.1"/>
</dbReference>
<evidence type="ECO:0000313" key="10">
    <source>
        <dbReference type="Proteomes" id="UP000247681"/>
    </source>
</evidence>
<evidence type="ECO:0000313" key="9">
    <source>
        <dbReference type="EMBL" id="PXY45367.1"/>
    </source>
</evidence>
<dbReference type="InterPro" id="IPR033985">
    <property type="entry name" value="SusD-like_N"/>
</dbReference>
<dbReference type="EMBL" id="QJHL01000002">
    <property type="protein sequence ID" value="PXY45367.1"/>
    <property type="molecule type" value="Genomic_DNA"/>
</dbReference>
<gene>
    <name evidence="9" type="ORF">DMB68_11845</name>
</gene>
<organism evidence="9 10">
    <name type="scientific">Flavobacterium hydrophilum</name>
    <dbReference type="NCBI Taxonomy" id="2211445"/>
    <lineage>
        <taxon>Bacteria</taxon>
        <taxon>Pseudomonadati</taxon>
        <taxon>Bacteroidota</taxon>
        <taxon>Flavobacteriia</taxon>
        <taxon>Flavobacteriales</taxon>
        <taxon>Flavobacteriaceae</taxon>
        <taxon>Flavobacterium</taxon>
    </lineage>
</organism>
<dbReference type="SUPFAM" id="SSF48452">
    <property type="entry name" value="TPR-like"/>
    <property type="match status" value="1"/>
</dbReference>
<accession>A0A2V4C322</accession>
<dbReference type="OrthoDB" id="5694214at2"/>
<dbReference type="PROSITE" id="PS51257">
    <property type="entry name" value="PROKAR_LIPOPROTEIN"/>
    <property type="match status" value="1"/>
</dbReference>
<dbReference type="Proteomes" id="UP000247681">
    <property type="component" value="Unassembled WGS sequence"/>
</dbReference>
<evidence type="ECO:0000256" key="2">
    <source>
        <dbReference type="ARBA" id="ARBA00006275"/>
    </source>
</evidence>
<feature type="chain" id="PRO_5016036629" evidence="6">
    <location>
        <begin position="23"/>
        <end position="519"/>
    </location>
</feature>
<reference evidence="9 10" key="1">
    <citation type="submission" date="2018-05" db="EMBL/GenBank/DDBJ databases">
        <title>Flavobacterium sp. strain IMCC34758, incomplete genome.</title>
        <authorList>
            <person name="Joung Y."/>
        </authorList>
    </citation>
    <scope>NUCLEOTIDE SEQUENCE [LARGE SCALE GENOMIC DNA]</scope>
    <source>
        <strain evidence="9 10">IMCC34758</strain>
    </source>
</reference>
<keyword evidence="4" id="KW-0472">Membrane</keyword>